<feature type="binding site" evidence="5">
    <location>
        <begin position="55"/>
        <end position="62"/>
    </location>
    <ligand>
        <name>ATP</name>
        <dbReference type="ChEBI" id="CHEBI:30616"/>
    </ligand>
</feature>
<dbReference type="InterPro" id="IPR027417">
    <property type="entry name" value="P-loop_NTPase"/>
</dbReference>
<evidence type="ECO:0000256" key="1">
    <source>
        <dbReference type="ARBA" id="ARBA00004245"/>
    </source>
</evidence>
<evidence type="ECO:0000256" key="4">
    <source>
        <dbReference type="ARBA" id="ARBA00023212"/>
    </source>
</evidence>
<dbReference type="Pfam" id="PF00225">
    <property type="entry name" value="Kinesin"/>
    <property type="match status" value="1"/>
</dbReference>
<keyword evidence="3 5" id="KW-0067">ATP-binding</keyword>
<comment type="subcellular location">
    <subcellularLocation>
        <location evidence="1">Cytoplasm</location>
        <location evidence="1">Cytoskeleton</location>
    </subcellularLocation>
</comment>
<comment type="similarity">
    <text evidence="5 6">Belongs to the TRAFAC class myosin-kinesin ATPase superfamily. Kinesin family.</text>
</comment>
<keyword evidence="5 6" id="KW-0505">Motor protein</keyword>
<evidence type="ECO:0000313" key="9">
    <source>
        <dbReference type="Proteomes" id="UP000218231"/>
    </source>
</evidence>
<dbReference type="InterPro" id="IPR019821">
    <property type="entry name" value="Kinesin_motor_CS"/>
</dbReference>
<dbReference type="GO" id="GO:0051231">
    <property type="term" value="P:spindle elongation"/>
    <property type="evidence" value="ECO:0007669"/>
    <property type="project" value="TreeGrafter"/>
</dbReference>
<keyword evidence="9" id="KW-1185">Reference proteome</keyword>
<keyword evidence="4" id="KW-0206">Cytoskeleton</keyword>
<dbReference type="PROSITE" id="PS50067">
    <property type="entry name" value="KINESIN_MOTOR_2"/>
    <property type="match status" value="1"/>
</dbReference>
<dbReference type="PRINTS" id="PR00380">
    <property type="entry name" value="KINESINHEAVY"/>
</dbReference>
<dbReference type="InterPro" id="IPR001752">
    <property type="entry name" value="Kinesin_motor_dom"/>
</dbReference>
<organism evidence="8 9">
    <name type="scientific">Diploscapter pachys</name>
    <dbReference type="NCBI Taxonomy" id="2018661"/>
    <lineage>
        <taxon>Eukaryota</taxon>
        <taxon>Metazoa</taxon>
        <taxon>Ecdysozoa</taxon>
        <taxon>Nematoda</taxon>
        <taxon>Chromadorea</taxon>
        <taxon>Rhabditida</taxon>
        <taxon>Rhabditina</taxon>
        <taxon>Rhabditomorpha</taxon>
        <taxon>Rhabditoidea</taxon>
        <taxon>Rhabditidae</taxon>
        <taxon>Diploscapter</taxon>
    </lineage>
</organism>
<dbReference type="GO" id="GO:0005524">
    <property type="term" value="F:ATP binding"/>
    <property type="evidence" value="ECO:0007669"/>
    <property type="project" value="UniProtKB-UniRule"/>
</dbReference>
<dbReference type="GO" id="GO:0005875">
    <property type="term" value="C:microtubule associated complex"/>
    <property type="evidence" value="ECO:0007669"/>
    <property type="project" value="TreeGrafter"/>
</dbReference>
<dbReference type="GO" id="GO:0007018">
    <property type="term" value="P:microtubule-based movement"/>
    <property type="evidence" value="ECO:0007669"/>
    <property type="project" value="InterPro"/>
</dbReference>
<protein>
    <recommendedName>
        <fullName evidence="6">Kinesin-like protein</fullName>
    </recommendedName>
</protein>
<evidence type="ECO:0000256" key="6">
    <source>
        <dbReference type="RuleBase" id="RU000394"/>
    </source>
</evidence>
<accession>A0A2A2KLV7</accession>
<gene>
    <name evidence="8" type="ORF">WR25_10175</name>
</gene>
<dbReference type="OrthoDB" id="3176171at2759"/>
<dbReference type="PANTHER" id="PTHR47969:SF29">
    <property type="entry name" value="KINESIN-LIKE PROTEIN"/>
    <property type="match status" value="1"/>
</dbReference>
<keyword evidence="6" id="KW-0493">Microtubule</keyword>
<dbReference type="GO" id="GO:0007052">
    <property type="term" value="P:mitotic spindle organization"/>
    <property type="evidence" value="ECO:0007669"/>
    <property type="project" value="TreeGrafter"/>
</dbReference>
<evidence type="ECO:0000256" key="3">
    <source>
        <dbReference type="ARBA" id="ARBA00022840"/>
    </source>
</evidence>
<dbReference type="Gene3D" id="3.40.850.10">
    <property type="entry name" value="Kinesin motor domain"/>
    <property type="match status" value="1"/>
</dbReference>
<comment type="caution">
    <text evidence="8">The sequence shown here is derived from an EMBL/GenBank/DDBJ whole genome shotgun (WGS) entry which is preliminary data.</text>
</comment>
<dbReference type="GO" id="GO:0003777">
    <property type="term" value="F:microtubule motor activity"/>
    <property type="evidence" value="ECO:0007669"/>
    <property type="project" value="InterPro"/>
</dbReference>
<dbReference type="PANTHER" id="PTHR47969">
    <property type="entry name" value="CHROMOSOME-ASSOCIATED KINESIN KIF4A-RELATED"/>
    <property type="match status" value="1"/>
</dbReference>
<dbReference type="Proteomes" id="UP000218231">
    <property type="component" value="Unassembled WGS sequence"/>
</dbReference>
<name>A0A2A2KLV7_9BILA</name>
<sequence length="350" mass="38958">MAEYMRVTVRIRPIEPGQTPFLSFDNATEEVFVATGKRIVEGCVEGYNGTMFAYGQTGSGKTHTMLGAEPIEQGLYHEQNRGIIPRAVQHLFELLQEKKSKSAGEFNYVAHARFVELYKDELHDLLGPNNQLKLRDYGEDVVVTGAEERQIDCTQDALNILKLGFDNRKVGGTAMNQHSSRSHAIFIMNIETKETVGNFTTKRKSQLNLVDLAGSEKQQSARSSGERFKEATHINGSLSVLGRVIRSLAANPSKYISYRDSYLTHILRNSLGGNSRTVVIVNVHQNPEYASDTISSFAFAESCSKITNRVKVNEDLEGDSLTAWKEEVKRLKGELIAAHNNSKLGKSITE</sequence>
<dbReference type="SMART" id="SM00129">
    <property type="entry name" value="KISc"/>
    <property type="match status" value="1"/>
</dbReference>
<dbReference type="SUPFAM" id="SSF52540">
    <property type="entry name" value="P-loop containing nucleoside triphosphate hydrolases"/>
    <property type="match status" value="1"/>
</dbReference>
<dbReference type="GO" id="GO:0005874">
    <property type="term" value="C:microtubule"/>
    <property type="evidence" value="ECO:0007669"/>
    <property type="project" value="UniProtKB-KW"/>
</dbReference>
<dbReference type="PROSITE" id="PS00411">
    <property type="entry name" value="KINESIN_MOTOR_1"/>
    <property type="match status" value="1"/>
</dbReference>
<feature type="domain" description="Kinesin motor" evidence="7">
    <location>
        <begin position="1"/>
        <end position="306"/>
    </location>
</feature>
<keyword evidence="4" id="KW-0963">Cytoplasm</keyword>
<evidence type="ECO:0000256" key="2">
    <source>
        <dbReference type="ARBA" id="ARBA00022741"/>
    </source>
</evidence>
<dbReference type="EMBL" id="LIAE01008246">
    <property type="protein sequence ID" value="PAV74961.1"/>
    <property type="molecule type" value="Genomic_DNA"/>
</dbReference>
<dbReference type="STRING" id="2018661.A0A2A2KLV7"/>
<dbReference type="InterPro" id="IPR036961">
    <property type="entry name" value="Kinesin_motor_dom_sf"/>
</dbReference>
<evidence type="ECO:0000259" key="7">
    <source>
        <dbReference type="PROSITE" id="PS50067"/>
    </source>
</evidence>
<dbReference type="CDD" id="cd00106">
    <property type="entry name" value="KISc"/>
    <property type="match status" value="1"/>
</dbReference>
<proteinExistence type="inferred from homology"/>
<evidence type="ECO:0000256" key="5">
    <source>
        <dbReference type="PROSITE-ProRule" id="PRU00283"/>
    </source>
</evidence>
<dbReference type="GO" id="GO:0008017">
    <property type="term" value="F:microtubule binding"/>
    <property type="evidence" value="ECO:0007669"/>
    <property type="project" value="InterPro"/>
</dbReference>
<evidence type="ECO:0000313" key="8">
    <source>
        <dbReference type="EMBL" id="PAV74961.1"/>
    </source>
</evidence>
<keyword evidence="2 5" id="KW-0547">Nucleotide-binding</keyword>
<dbReference type="InterPro" id="IPR027640">
    <property type="entry name" value="Kinesin-like_fam"/>
</dbReference>
<reference evidence="8 9" key="1">
    <citation type="journal article" date="2017" name="Curr. Biol.">
        <title>Genome architecture and evolution of a unichromosomal asexual nematode.</title>
        <authorList>
            <person name="Fradin H."/>
            <person name="Zegar C."/>
            <person name="Gutwein M."/>
            <person name="Lucas J."/>
            <person name="Kovtun M."/>
            <person name="Corcoran D."/>
            <person name="Baugh L.R."/>
            <person name="Kiontke K."/>
            <person name="Gunsalus K."/>
            <person name="Fitch D.H."/>
            <person name="Piano F."/>
        </authorList>
    </citation>
    <scope>NUCLEOTIDE SEQUENCE [LARGE SCALE GENOMIC DNA]</scope>
    <source>
        <strain evidence="8">PF1309</strain>
    </source>
</reference>
<dbReference type="AlphaFoldDB" id="A0A2A2KLV7"/>